<evidence type="ECO:0000313" key="1">
    <source>
        <dbReference type="EMBL" id="KAI0056210.1"/>
    </source>
</evidence>
<dbReference type="EMBL" id="MU277268">
    <property type="protein sequence ID" value="KAI0056210.1"/>
    <property type="molecule type" value="Genomic_DNA"/>
</dbReference>
<dbReference type="Proteomes" id="UP000814140">
    <property type="component" value="Unassembled WGS sequence"/>
</dbReference>
<proteinExistence type="predicted"/>
<gene>
    <name evidence="1" type="ORF">BV25DRAFT_1921140</name>
</gene>
<organism evidence="1 2">
    <name type="scientific">Artomyces pyxidatus</name>
    <dbReference type="NCBI Taxonomy" id="48021"/>
    <lineage>
        <taxon>Eukaryota</taxon>
        <taxon>Fungi</taxon>
        <taxon>Dikarya</taxon>
        <taxon>Basidiomycota</taxon>
        <taxon>Agaricomycotina</taxon>
        <taxon>Agaricomycetes</taxon>
        <taxon>Russulales</taxon>
        <taxon>Auriscalpiaceae</taxon>
        <taxon>Artomyces</taxon>
    </lineage>
</organism>
<accession>A0ACB8SIG4</accession>
<sequence>MSTSCPTLMSSRTSPCSSFNSESDLRTPVTPSPSVDLHTSNNPPSKAALHDAAYAHSDRFWPEEHRDRRTQPPPTTALADEAHICAELDNNRWLTSVPRHMIGVFRADPFSNEASAAAPDLGAYSQTSVQSEGAAQQGHRIPVPSDCASYSSAMPSPEGAAQRPTKRSHPDSPVNGKKPRIRRRRVETSPALPFPATGPLEMFSHEFMVETENHAVNHPQGSVYVPAQSVAQDASARWVEQGRLPDDSRAMDIDAKPYYGPTFGGIGVPAPPLSLVSYPQSSNVPSAPHQTYYEPAYHVPTPHRLVLPAFELSQSTSLQSGWNLLTHTRSHSFQQVPNSASSYTTVYNPGYDAHSSYQPPGVRVRTNSLPAHDDSYMCHLCPRSFQLPNGLALHLKWHDRVAGQDDAQSKMQSAFDASVDHSWSHGEAMVEDREFSRSGYAADLDGDCGSSQPFGSAHDRNYSAPWSDAAYQHPVGQSSHSYLGNPTYEPLYHYNPVPHNGYSRPDSALFPMAQQRTEVLTPGGSVLLAPLDGLPPLEPLAFGQAPWTHDTSA</sequence>
<name>A0ACB8SIG4_9AGAM</name>
<reference evidence="1" key="1">
    <citation type="submission" date="2021-03" db="EMBL/GenBank/DDBJ databases">
        <authorList>
            <consortium name="DOE Joint Genome Institute"/>
            <person name="Ahrendt S."/>
            <person name="Looney B.P."/>
            <person name="Miyauchi S."/>
            <person name="Morin E."/>
            <person name="Drula E."/>
            <person name="Courty P.E."/>
            <person name="Chicoki N."/>
            <person name="Fauchery L."/>
            <person name="Kohler A."/>
            <person name="Kuo A."/>
            <person name="Labutti K."/>
            <person name="Pangilinan J."/>
            <person name="Lipzen A."/>
            <person name="Riley R."/>
            <person name="Andreopoulos W."/>
            <person name="He G."/>
            <person name="Johnson J."/>
            <person name="Barry K.W."/>
            <person name="Grigoriev I.V."/>
            <person name="Nagy L."/>
            <person name="Hibbett D."/>
            <person name="Henrissat B."/>
            <person name="Matheny P.B."/>
            <person name="Labbe J."/>
            <person name="Martin F."/>
        </authorList>
    </citation>
    <scope>NUCLEOTIDE SEQUENCE</scope>
    <source>
        <strain evidence="1">HHB10654</strain>
    </source>
</reference>
<reference evidence="1" key="2">
    <citation type="journal article" date="2022" name="New Phytol.">
        <title>Evolutionary transition to the ectomycorrhizal habit in the genomes of a hyperdiverse lineage of mushroom-forming fungi.</title>
        <authorList>
            <person name="Looney B."/>
            <person name="Miyauchi S."/>
            <person name="Morin E."/>
            <person name="Drula E."/>
            <person name="Courty P.E."/>
            <person name="Kohler A."/>
            <person name="Kuo A."/>
            <person name="LaButti K."/>
            <person name="Pangilinan J."/>
            <person name="Lipzen A."/>
            <person name="Riley R."/>
            <person name="Andreopoulos W."/>
            <person name="He G."/>
            <person name="Johnson J."/>
            <person name="Nolan M."/>
            <person name="Tritt A."/>
            <person name="Barry K.W."/>
            <person name="Grigoriev I.V."/>
            <person name="Nagy L.G."/>
            <person name="Hibbett D."/>
            <person name="Henrissat B."/>
            <person name="Matheny P.B."/>
            <person name="Labbe J."/>
            <person name="Martin F.M."/>
        </authorList>
    </citation>
    <scope>NUCLEOTIDE SEQUENCE</scope>
    <source>
        <strain evidence="1">HHB10654</strain>
    </source>
</reference>
<comment type="caution">
    <text evidence="1">The sequence shown here is derived from an EMBL/GenBank/DDBJ whole genome shotgun (WGS) entry which is preliminary data.</text>
</comment>
<protein>
    <submittedName>
        <fullName evidence="1">Uncharacterized protein</fullName>
    </submittedName>
</protein>
<evidence type="ECO:0000313" key="2">
    <source>
        <dbReference type="Proteomes" id="UP000814140"/>
    </source>
</evidence>
<keyword evidence="2" id="KW-1185">Reference proteome</keyword>